<feature type="domain" description="DUF8035" evidence="2">
    <location>
        <begin position="641"/>
        <end position="694"/>
    </location>
</feature>
<dbReference type="InterPro" id="IPR035994">
    <property type="entry name" value="Nucleoside_phosphorylase_sf"/>
</dbReference>
<dbReference type="OrthoDB" id="409136at2759"/>
<dbReference type="GO" id="GO:0003824">
    <property type="term" value="F:catalytic activity"/>
    <property type="evidence" value="ECO:0007669"/>
    <property type="project" value="InterPro"/>
</dbReference>
<feature type="region of interest" description="Disordered" evidence="1">
    <location>
        <begin position="565"/>
        <end position="629"/>
    </location>
</feature>
<dbReference type="Gene3D" id="3.40.50.300">
    <property type="entry name" value="P-loop containing nucleotide triphosphate hydrolases"/>
    <property type="match status" value="1"/>
</dbReference>
<proteinExistence type="predicted"/>
<dbReference type="SUPFAM" id="SSF53167">
    <property type="entry name" value="Purine and uridine phosphorylases"/>
    <property type="match status" value="2"/>
</dbReference>
<dbReference type="GO" id="GO:0009116">
    <property type="term" value="P:nucleoside metabolic process"/>
    <property type="evidence" value="ECO:0007669"/>
    <property type="project" value="InterPro"/>
</dbReference>
<dbReference type="PANTHER" id="PTHR46082:SF6">
    <property type="entry name" value="AAA+ ATPASE DOMAIN-CONTAINING PROTEIN-RELATED"/>
    <property type="match status" value="1"/>
</dbReference>
<dbReference type="InterPro" id="IPR058348">
    <property type="entry name" value="DUF8035"/>
</dbReference>
<reference evidence="4" key="1">
    <citation type="journal article" date="2014" name="Genome Announc.">
        <title>Draft genome sequence of Colletotrichum sublineola, a destructive pathogen of cultivated sorghum.</title>
        <authorList>
            <person name="Baroncelli R."/>
            <person name="Sanz-Martin J.M."/>
            <person name="Rech G.E."/>
            <person name="Sukno S.A."/>
            <person name="Thon M.R."/>
        </authorList>
    </citation>
    <scope>NUCLEOTIDE SEQUENCE [LARGE SCALE GENOMIC DNA]</scope>
    <source>
        <strain evidence="4">TX430BB</strain>
    </source>
</reference>
<feature type="compositionally biased region" description="Low complexity" evidence="1">
    <location>
        <begin position="1073"/>
        <end position="1093"/>
    </location>
</feature>
<evidence type="ECO:0000313" key="4">
    <source>
        <dbReference type="Proteomes" id="UP000027238"/>
    </source>
</evidence>
<dbReference type="Proteomes" id="UP000027238">
    <property type="component" value="Unassembled WGS sequence"/>
</dbReference>
<gene>
    <name evidence="3" type="ORF">CSUB01_08307</name>
</gene>
<dbReference type="InterPro" id="IPR053137">
    <property type="entry name" value="NLR-like"/>
</dbReference>
<dbReference type="EMBL" id="JMSE01000305">
    <property type="protein sequence ID" value="KDN70710.1"/>
    <property type="molecule type" value="Genomic_DNA"/>
</dbReference>
<comment type="caution">
    <text evidence="3">The sequence shown here is derived from an EMBL/GenBank/DDBJ whole genome shotgun (WGS) entry which is preliminary data.</text>
</comment>
<dbReference type="InterPro" id="IPR027417">
    <property type="entry name" value="P-loop_NTPase"/>
</dbReference>
<name>A0A066XXQ8_COLSU</name>
<evidence type="ECO:0000259" key="2">
    <source>
        <dbReference type="Pfam" id="PF26118"/>
    </source>
</evidence>
<evidence type="ECO:0000256" key="1">
    <source>
        <dbReference type="SAM" id="MobiDB-lite"/>
    </source>
</evidence>
<organism evidence="3 4">
    <name type="scientific">Colletotrichum sublineola</name>
    <name type="common">Sorghum anthracnose fungus</name>
    <dbReference type="NCBI Taxonomy" id="1173701"/>
    <lineage>
        <taxon>Eukaryota</taxon>
        <taxon>Fungi</taxon>
        <taxon>Dikarya</taxon>
        <taxon>Ascomycota</taxon>
        <taxon>Pezizomycotina</taxon>
        <taxon>Sordariomycetes</taxon>
        <taxon>Hypocreomycetidae</taxon>
        <taxon>Glomerellales</taxon>
        <taxon>Glomerellaceae</taxon>
        <taxon>Colletotrichum</taxon>
        <taxon>Colletotrichum graminicola species complex</taxon>
    </lineage>
</organism>
<evidence type="ECO:0000313" key="3">
    <source>
        <dbReference type="EMBL" id="KDN70710.1"/>
    </source>
</evidence>
<keyword evidence="4" id="KW-1185">Reference proteome</keyword>
<accession>A0A066XXQ8</accession>
<feature type="compositionally biased region" description="Basic and acidic residues" evidence="1">
    <location>
        <begin position="594"/>
        <end position="617"/>
    </location>
</feature>
<protein>
    <recommendedName>
        <fullName evidence="2">DUF8035 domain-containing protein</fullName>
    </recommendedName>
</protein>
<dbReference type="PANTHER" id="PTHR46082">
    <property type="entry name" value="ATP/GTP-BINDING PROTEIN-RELATED"/>
    <property type="match status" value="1"/>
</dbReference>
<dbReference type="Pfam" id="PF26118">
    <property type="entry name" value="DUF8035"/>
    <property type="match status" value="1"/>
</dbReference>
<feature type="region of interest" description="Disordered" evidence="1">
    <location>
        <begin position="1040"/>
        <end position="1101"/>
    </location>
</feature>
<dbReference type="STRING" id="1173701.A0A066XXQ8"/>
<dbReference type="Gene3D" id="3.40.50.1580">
    <property type="entry name" value="Nucleoside phosphorylase domain"/>
    <property type="match status" value="1"/>
</dbReference>
<dbReference type="HOGENOM" id="CLU_257041_0_0_1"/>
<feature type="region of interest" description="Disordered" evidence="1">
    <location>
        <begin position="248"/>
        <end position="269"/>
    </location>
</feature>
<sequence length="1360" mass="151685">MANRPPRNEDFPIVIICALPVEYDAVALIFDEFWSKNEYPQPHPSGGSGYIQTGRIGKHNAVLCLLHNLGVASAAVTVSKLNLTYTGLQLAILAGICSGVPSLGTDNEILLGDVIIGNIVVDYDLGRNDPRNCIKKGNEDGVKQPSKDVRANFPILYTQFGLSYLQERSFEILEQLQQTAIQVGCRTHYDRPAAEEDILFEPNYPHRHRDPSDCSCGEGSTCTAASTASCTELQCDVEHQVLRKRLESKRKRQVGEKESTANTQESRIHPGRIGLAIEHAINAFEPNGTGILHGIPYIVVRGVCDYADGHKGSKSWLDFAAAMAASVTRAFLEYYETKRPTTTGTPHLVPYRENPTFIGRSDILEHIKQVFRDRHSEPRQFVPGRSLRIVLYGPAGIGKSQIALAYVYWLRDAHPKVSVFWVAARTVEGFRQAYHSIAEQHHTRGRDDPQVDIISLVKTWLAKEYRVQWLMVIDHIERTELRGLELAQGGPIIEVGKMTESEARQLFQMIAGTETPVENVAALCVRLDHEPRAIVEAAGFILENDISIDEYLDRCNTIADSYADRQKDDGVYGPDASASSDTPKGSLPSPIPSHQRDLDEGIEKSFADDTSTTERRGLPPPAYGTTRIAPDRNGLVIPIEAKWTRIRRSLVSPEILERAGVRYEARPDYVAVLGVLTHEEITNYARQSAEARAARSSRHNNGGPGHWEASMAKSERSITFSGSESGASSSRWSQLFSGKLASTKLSSLEEEMKHTKEHGGGKQEIENFYSYTETADNRPNDDNDDEIRSLVSGPEDIQSQDGSGTAHWAVATAAVSYLAEVLTEDLDLAPLYLDAAQRLEDARFIQNHRRLLKRYYLFLRSQTPSQKQRAAIDFLRPRSHRVLISRKVLGKMQSHDETKRERVHVTLPQYEERNLTLERYLNNIEPTSKGLPADAVETAPDFDEDQSSMDEEDYRSINSLVDLEETRSFFVSGKPLAKFKAEFRDFLNIGREQGKDTPQMESTKSVERPKVLYVREPSPGGIGRFRERFARDGLASFAAARDSTTDVPSGVSPPPAAHLRHERSPSTASNQGSELTSSSSTTRSSNSSTSSLSDEPSLREEPSNPQYLLVCINQKSLPILVHIECSSFENDQYLCREILENYRMIREDATWKTAFLVPLSVANVINGVSKFLEQRTPSWLQWISRLFRSLSDTSLFKMDTGDFVRFQLVPVGEADVPNHFKCGEFPPVLRGESRKLSIRTGTDGRRGARVHPNVAPHATWPTQRQVLDHDVPKKAPVSPASRGRGLREAGHRMGYTGQRALQLRPVPVPYSCGNRYDWCNHGRLFGSEGGRFLWFRAGGVPGGGGRALHPTPVFRLEGEA</sequence>
<dbReference type="eggNOG" id="ENOG502R7S8">
    <property type="taxonomic scope" value="Eukaryota"/>
</dbReference>
<dbReference type="SUPFAM" id="SSF52540">
    <property type="entry name" value="P-loop containing nucleoside triphosphate hydrolases"/>
    <property type="match status" value="1"/>
</dbReference>